<dbReference type="InterPro" id="IPR000014">
    <property type="entry name" value="PAS"/>
</dbReference>
<dbReference type="Gene3D" id="3.40.50.2300">
    <property type="match status" value="1"/>
</dbReference>
<dbReference type="InterPro" id="IPR000160">
    <property type="entry name" value="GGDEF_dom"/>
</dbReference>
<dbReference type="SUPFAM" id="SSF52172">
    <property type="entry name" value="CheY-like"/>
    <property type="match status" value="1"/>
</dbReference>
<gene>
    <name evidence="6" type="ORF">GGQ74_000008</name>
</gene>
<dbReference type="PANTHER" id="PTHR45138:SF9">
    <property type="entry name" value="DIGUANYLATE CYCLASE DGCM-RELATED"/>
    <property type="match status" value="1"/>
</dbReference>
<reference evidence="6 7" key="1">
    <citation type="submission" date="2020-03" db="EMBL/GenBank/DDBJ databases">
        <title>Genomic Encyclopedia of Type Strains, Phase IV (KMG-IV): sequencing the most valuable type-strain genomes for metagenomic binning, comparative biology and taxonomic classification.</title>
        <authorList>
            <person name="Goeker M."/>
        </authorList>
    </citation>
    <scope>NUCLEOTIDE SEQUENCE [LARGE SCALE GENOMIC DNA]</scope>
    <source>
        <strain evidence="6 7">DSM 24233</strain>
    </source>
</reference>
<dbReference type="Pfam" id="PF13188">
    <property type="entry name" value="PAS_8"/>
    <property type="match status" value="1"/>
</dbReference>
<protein>
    <recommendedName>
        <fullName evidence="1">diguanylate cyclase</fullName>
        <ecNumber evidence="1">2.7.7.65</ecNumber>
    </recommendedName>
</protein>
<dbReference type="Pfam" id="PF00072">
    <property type="entry name" value="Response_reg"/>
    <property type="match status" value="1"/>
</dbReference>
<name>A0A846QDA6_9BACT</name>
<comment type="catalytic activity">
    <reaction evidence="2">
        <text>2 GTP = 3',3'-c-di-GMP + 2 diphosphate</text>
        <dbReference type="Rhea" id="RHEA:24898"/>
        <dbReference type="ChEBI" id="CHEBI:33019"/>
        <dbReference type="ChEBI" id="CHEBI:37565"/>
        <dbReference type="ChEBI" id="CHEBI:58805"/>
        <dbReference type="EC" id="2.7.7.65"/>
    </reaction>
</comment>
<dbReference type="SUPFAM" id="SSF55785">
    <property type="entry name" value="PYP-like sensor domain (PAS domain)"/>
    <property type="match status" value="1"/>
</dbReference>
<dbReference type="CDD" id="cd01949">
    <property type="entry name" value="GGDEF"/>
    <property type="match status" value="1"/>
</dbReference>
<dbReference type="InterPro" id="IPR029787">
    <property type="entry name" value="Nucleotide_cyclase"/>
</dbReference>
<organism evidence="6 7">
    <name type="scientific">Desulfobaculum xiamenense</name>
    <dbReference type="NCBI Taxonomy" id="995050"/>
    <lineage>
        <taxon>Bacteria</taxon>
        <taxon>Pseudomonadati</taxon>
        <taxon>Thermodesulfobacteriota</taxon>
        <taxon>Desulfovibrionia</taxon>
        <taxon>Desulfovibrionales</taxon>
        <taxon>Desulfovibrionaceae</taxon>
        <taxon>Desulfobaculum</taxon>
    </lineage>
</organism>
<dbReference type="PROSITE" id="PS50887">
    <property type="entry name" value="GGDEF"/>
    <property type="match status" value="1"/>
</dbReference>
<dbReference type="AlphaFoldDB" id="A0A846QDA6"/>
<dbReference type="RefSeq" id="WP_167939511.1">
    <property type="nucleotide sequence ID" value="NZ_JAATJA010000001.1"/>
</dbReference>
<feature type="modified residue" description="4-aspartylphosphate" evidence="3">
    <location>
        <position position="68"/>
    </location>
</feature>
<dbReference type="InterPro" id="IPR001789">
    <property type="entry name" value="Sig_transdc_resp-reg_receiver"/>
</dbReference>
<dbReference type="EMBL" id="JAATJA010000001">
    <property type="protein sequence ID" value="NJB66368.1"/>
    <property type="molecule type" value="Genomic_DNA"/>
</dbReference>
<dbReference type="Gene3D" id="3.30.70.270">
    <property type="match status" value="1"/>
</dbReference>
<comment type="caution">
    <text evidence="6">The sequence shown here is derived from an EMBL/GenBank/DDBJ whole genome shotgun (WGS) entry which is preliminary data.</text>
</comment>
<dbReference type="PANTHER" id="PTHR45138">
    <property type="entry name" value="REGULATORY COMPONENTS OF SENSORY TRANSDUCTION SYSTEM"/>
    <property type="match status" value="1"/>
</dbReference>
<dbReference type="InterPro" id="IPR011006">
    <property type="entry name" value="CheY-like_superfamily"/>
</dbReference>
<dbReference type="Pfam" id="PF00990">
    <property type="entry name" value="GGDEF"/>
    <property type="match status" value="1"/>
</dbReference>
<feature type="domain" description="Response regulatory" evidence="4">
    <location>
        <begin position="19"/>
        <end position="133"/>
    </location>
</feature>
<dbReference type="Proteomes" id="UP000580856">
    <property type="component" value="Unassembled WGS sequence"/>
</dbReference>
<dbReference type="GO" id="GO:0000160">
    <property type="term" value="P:phosphorelay signal transduction system"/>
    <property type="evidence" value="ECO:0007669"/>
    <property type="project" value="InterPro"/>
</dbReference>
<evidence type="ECO:0000313" key="6">
    <source>
        <dbReference type="EMBL" id="NJB66368.1"/>
    </source>
</evidence>
<dbReference type="SMART" id="SM00267">
    <property type="entry name" value="GGDEF"/>
    <property type="match status" value="1"/>
</dbReference>
<dbReference type="CDD" id="cd00156">
    <property type="entry name" value="REC"/>
    <property type="match status" value="1"/>
</dbReference>
<dbReference type="SMART" id="SM00448">
    <property type="entry name" value="REC"/>
    <property type="match status" value="1"/>
</dbReference>
<dbReference type="GO" id="GO:0052621">
    <property type="term" value="F:diguanylate cyclase activity"/>
    <property type="evidence" value="ECO:0007669"/>
    <property type="project" value="UniProtKB-EC"/>
</dbReference>
<dbReference type="PROSITE" id="PS50110">
    <property type="entry name" value="RESPONSE_REGULATORY"/>
    <property type="match status" value="1"/>
</dbReference>
<dbReference type="InterPro" id="IPR050469">
    <property type="entry name" value="Diguanylate_Cyclase"/>
</dbReference>
<evidence type="ECO:0000259" key="4">
    <source>
        <dbReference type="PROSITE" id="PS50110"/>
    </source>
</evidence>
<sequence length="443" mass="48491">MSESASFPHMDGESPHDCIILCVIPDHFQREQIARVLERVAVNVIVAENGTQAMGLCVAAAPDVLLTDIDLPDMDGLELVGRLRDALPAMDVIVAVGVDEAAEVVRAVDQGADGVLLKPVLPEALMRCVHRSVELVTLRRHAHGAEVSVRTILDANPDFAVLVEDERELYVNEPMCRFLGYADFAELVASGRFVSDFVAEVDGRALESRESWIRQVVDDSLDRRHVLRIPLSHDPEGRGHSFVATYRAFPVAGRFLITLTDITEFEAERRSLHDQASLDPLTGISNRRRFGVLAQDAWRAAEKSGVMPTLIMFDIDHFKRVNDTYGHDVGDEVLRALASAVAEAVRSQDVLARWGGEEFMLLVPDAVGEDAVSMAERLRMRIEKLSIDGVPRGVTSSFGVAVAVPGEDWEAVAIRADEALYRAKQGGRNCVVAAQMPVVSGGK</sequence>
<keyword evidence="3" id="KW-0597">Phosphoprotein</keyword>
<dbReference type="EC" id="2.7.7.65" evidence="1"/>
<dbReference type="NCBIfam" id="TIGR00254">
    <property type="entry name" value="GGDEF"/>
    <property type="match status" value="1"/>
</dbReference>
<evidence type="ECO:0000256" key="2">
    <source>
        <dbReference type="ARBA" id="ARBA00034247"/>
    </source>
</evidence>
<evidence type="ECO:0000313" key="7">
    <source>
        <dbReference type="Proteomes" id="UP000580856"/>
    </source>
</evidence>
<keyword evidence="7" id="KW-1185">Reference proteome</keyword>
<dbReference type="SUPFAM" id="SSF55073">
    <property type="entry name" value="Nucleotide cyclase"/>
    <property type="match status" value="1"/>
</dbReference>
<proteinExistence type="predicted"/>
<dbReference type="FunFam" id="3.30.70.270:FF:000001">
    <property type="entry name" value="Diguanylate cyclase domain protein"/>
    <property type="match status" value="1"/>
</dbReference>
<evidence type="ECO:0000256" key="3">
    <source>
        <dbReference type="PROSITE-ProRule" id="PRU00169"/>
    </source>
</evidence>
<evidence type="ECO:0000256" key="1">
    <source>
        <dbReference type="ARBA" id="ARBA00012528"/>
    </source>
</evidence>
<accession>A0A846QDA6</accession>
<feature type="domain" description="GGDEF" evidence="5">
    <location>
        <begin position="306"/>
        <end position="436"/>
    </location>
</feature>
<evidence type="ECO:0000259" key="5">
    <source>
        <dbReference type="PROSITE" id="PS50887"/>
    </source>
</evidence>
<dbReference type="InterPro" id="IPR035965">
    <property type="entry name" value="PAS-like_dom_sf"/>
</dbReference>
<dbReference type="Gene3D" id="3.30.450.20">
    <property type="entry name" value="PAS domain"/>
    <property type="match status" value="1"/>
</dbReference>
<dbReference type="InterPro" id="IPR043128">
    <property type="entry name" value="Rev_trsase/Diguanyl_cyclase"/>
</dbReference>